<evidence type="ECO:0000259" key="1">
    <source>
        <dbReference type="Pfam" id="PF13638"/>
    </source>
</evidence>
<dbReference type="PANTHER" id="PTHR16161">
    <property type="entry name" value="TRANSCRIPTIONAL PROTEIN SWT1"/>
    <property type="match status" value="1"/>
</dbReference>
<dbReference type="SUPFAM" id="SSF88723">
    <property type="entry name" value="PIN domain-like"/>
    <property type="match status" value="1"/>
</dbReference>
<proteinExistence type="predicted"/>
<reference evidence="2" key="1">
    <citation type="submission" date="2021-09" db="EMBL/GenBank/DDBJ databases">
        <authorList>
            <consortium name="Pathogen Informatics"/>
        </authorList>
    </citation>
    <scope>NUCLEOTIDE SEQUENCE</scope>
</reference>
<feature type="domain" description="PIN" evidence="1">
    <location>
        <begin position="45"/>
        <end position="176"/>
    </location>
</feature>
<dbReference type="EMBL" id="CAKAEH010001255">
    <property type="protein sequence ID" value="CAG9533597.1"/>
    <property type="molecule type" value="Genomic_DNA"/>
</dbReference>
<protein>
    <recommendedName>
        <fullName evidence="1">PIN domain-containing protein</fullName>
    </recommendedName>
</protein>
<dbReference type="Pfam" id="PF13638">
    <property type="entry name" value="PIN_4"/>
    <property type="match status" value="1"/>
</dbReference>
<dbReference type="PANTHER" id="PTHR16161:SF0">
    <property type="entry name" value="TRANSCRIPTIONAL PROTEIN SWT1"/>
    <property type="match status" value="1"/>
</dbReference>
<dbReference type="InterPro" id="IPR029060">
    <property type="entry name" value="PIN-like_dom_sf"/>
</dbReference>
<dbReference type="CDD" id="cd09880">
    <property type="entry name" value="PIN_Smg5-6-like"/>
    <property type="match status" value="1"/>
</dbReference>
<name>A0A8J2M268_9BILA</name>
<gene>
    <name evidence="2" type="ORF">CJOHNSTONI_LOCUS3810</name>
</gene>
<keyword evidence="3" id="KW-1185">Reference proteome</keyword>
<dbReference type="OrthoDB" id="2017974at2759"/>
<dbReference type="Gene3D" id="3.40.50.1010">
    <property type="entry name" value="5'-nuclease"/>
    <property type="match status" value="1"/>
</dbReference>
<evidence type="ECO:0000313" key="2">
    <source>
        <dbReference type="EMBL" id="CAG9533597.1"/>
    </source>
</evidence>
<dbReference type="AlphaFoldDB" id="A0A8J2M268"/>
<accession>A0A8J2M268</accession>
<dbReference type="InterPro" id="IPR052626">
    <property type="entry name" value="SWT1_Regulator"/>
</dbReference>
<dbReference type="InterPro" id="IPR002716">
    <property type="entry name" value="PIN_dom"/>
</dbReference>
<comment type="caution">
    <text evidence="2">The sequence shown here is derived from an EMBL/GenBank/DDBJ whole genome shotgun (WGS) entry which is preliminary data.</text>
</comment>
<dbReference type="Proteomes" id="UP000746747">
    <property type="component" value="Unassembled WGS sequence"/>
</dbReference>
<evidence type="ECO:0000313" key="3">
    <source>
        <dbReference type="Proteomes" id="UP000746747"/>
    </source>
</evidence>
<sequence>MDLVIREIRSYRQQNFWCPNVRFGNHSGYARSNIEIKKNSVVTLIVFDTSGLLRDTGLLPLCIEKLCHVLIPYTVLKELDGLKKTDYEKLRTKVIRTHGFLHDYSKSGCCYLHIENMFEASFGVEEFGCENNDDIILKCALITTKRYRSEKVSVIFVTNDKSLAVKALAHNIFTLDRKELVDLLLTKAPEGKKELLSPESLAQREFLRYNSAGSSAQQKLSQNNFLHSAFAKHFNSKIRNNLVVPNQFGNYSSPVFAPATFMFQPGGQIIMQNYLFRIQNIFRMLLCGEPSFQLLQKFFPLTFQMFERMVKVTNFNSFKY</sequence>
<organism evidence="2 3">
    <name type="scientific">Cercopithifilaria johnstoni</name>
    <dbReference type="NCBI Taxonomy" id="2874296"/>
    <lineage>
        <taxon>Eukaryota</taxon>
        <taxon>Metazoa</taxon>
        <taxon>Ecdysozoa</taxon>
        <taxon>Nematoda</taxon>
        <taxon>Chromadorea</taxon>
        <taxon>Rhabditida</taxon>
        <taxon>Spirurina</taxon>
        <taxon>Spiruromorpha</taxon>
        <taxon>Filarioidea</taxon>
        <taxon>Onchocercidae</taxon>
        <taxon>Cercopithifilaria</taxon>
    </lineage>
</organism>
<dbReference type="GO" id="GO:0005634">
    <property type="term" value="C:nucleus"/>
    <property type="evidence" value="ECO:0007669"/>
    <property type="project" value="TreeGrafter"/>
</dbReference>